<dbReference type="SMART" id="SM00767">
    <property type="entry name" value="DCD"/>
    <property type="match status" value="1"/>
</dbReference>
<dbReference type="Pfam" id="PF10539">
    <property type="entry name" value="Dev_Cell_Death"/>
    <property type="match status" value="1"/>
</dbReference>
<dbReference type="SUPFAM" id="SSF117281">
    <property type="entry name" value="Kelch motif"/>
    <property type="match status" value="2"/>
</dbReference>
<dbReference type="Pfam" id="PF01344">
    <property type="entry name" value="Kelch_1"/>
    <property type="match status" value="4"/>
</dbReference>
<evidence type="ECO:0000313" key="4">
    <source>
        <dbReference type="Proteomes" id="UP000626092"/>
    </source>
</evidence>
<feature type="domain" description="DCD" evidence="2">
    <location>
        <begin position="38"/>
        <end position="171"/>
    </location>
</feature>
<dbReference type="PROSITE" id="PS51222">
    <property type="entry name" value="DCD"/>
    <property type="match status" value="1"/>
</dbReference>
<organism evidence="3 4">
    <name type="scientific">Rhododendron simsii</name>
    <name type="common">Sims's rhododendron</name>
    <dbReference type="NCBI Taxonomy" id="118357"/>
    <lineage>
        <taxon>Eukaryota</taxon>
        <taxon>Viridiplantae</taxon>
        <taxon>Streptophyta</taxon>
        <taxon>Embryophyta</taxon>
        <taxon>Tracheophyta</taxon>
        <taxon>Spermatophyta</taxon>
        <taxon>Magnoliopsida</taxon>
        <taxon>eudicotyledons</taxon>
        <taxon>Gunneridae</taxon>
        <taxon>Pentapetalae</taxon>
        <taxon>asterids</taxon>
        <taxon>Ericales</taxon>
        <taxon>Ericaceae</taxon>
        <taxon>Ericoideae</taxon>
        <taxon>Rhodoreae</taxon>
        <taxon>Rhododendron</taxon>
    </lineage>
</organism>
<dbReference type="OrthoDB" id="45365at2759"/>
<keyword evidence="4" id="KW-1185">Reference proteome</keyword>
<dbReference type="InterPro" id="IPR015915">
    <property type="entry name" value="Kelch-typ_b-propeller"/>
</dbReference>
<dbReference type="PANTHER" id="PTHR46034">
    <property type="match status" value="1"/>
</dbReference>
<accession>A0A834LDZ8</accession>
<dbReference type="AlphaFoldDB" id="A0A834LDZ8"/>
<comment type="caution">
    <text evidence="3">The sequence shown here is derived from an EMBL/GenBank/DDBJ whole genome shotgun (WGS) entry which is preliminary data.</text>
</comment>
<dbReference type="InterPro" id="IPR044832">
    <property type="entry name" value="NRP-like"/>
</dbReference>
<dbReference type="Proteomes" id="UP000626092">
    <property type="component" value="Unassembled WGS sequence"/>
</dbReference>
<evidence type="ECO:0000259" key="2">
    <source>
        <dbReference type="PROSITE" id="PS51222"/>
    </source>
</evidence>
<dbReference type="EMBL" id="WJXA01000009">
    <property type="protein sequence ID" value="KAF7132300.1"/>
    <property type="molecule type" value="Genomic_DNA"/>
</dbReference>
<dbReference type="InterPro" id="IPR006652">
    <property type="entry name" value="Kelch_1"/>
</dbReference>
<reference evidence="3" key="1">
    <citation type="submission" date="2019-11" db="EMBL/GenBank/DDBJ databases">
        <authorList>
            <person name="Liu Y."/>
            <person name="Hou J."/>
            <person name="Li T.-Q."/>
            <person name="Guan C.-H."/>
            <person name="Wu X."/>
            <person name="Wu H.-Z."/>
            <person name="Ling F."/>
            <person name="Zhang R."/>
            <person name="Shi X.-G."/>
            <person name="Ren J.-P."/>
            <person name="Chen E.-F."/>
            <person name="Sun J.-M."/>
        </authorList>
    </citation>
    <scope>NUCLEOTIDE SEQUENCE</scope>
    <source>
        <strain evidence="3">Adult_tree_wgs_1</strain>
        <tissue evidence="3">Leaves</tissue>
    </source>
</reference>
<feature type="compositionally biased region" description="Polar residues" evidence="1">
    <location>
        <begin position="9"/>
        <end position="20"/>
    </location>
</feature>
<dbReference type="SMART" id="SM00612">
    <property type="entry name" value="Kelch"/>
    <property type="match status" value="6"/>
</dbReference>
<feature type="region of interest" description="Disordered" evidence="1">
    <location>
        <begin position="1"/>
        <end position="20"/>
    </location>
</feature>
<dbReference type="GO" id="GO:0034976">
    <property type="term" value="P:response to endoplasmic reticulum stress"/>
    <property type="evidence" value="ECO:0007669"/>
    <property type="project" value="InterPro"/>
</dbReference>
<dbReference type="Gene3D" id="2.120.10.80">
    <property type="entry name" value="Kelch-type beta propeller"/>
    <property type="match status" value="1"/>
</dbReference>
<evidence type="ECO:0000313" key="3">
    <source>
        <dbReference type="EMBL" id="KAF7132300.1"/>
    </source>
</evidence>
<name>A0A834LDZ8_RHOSS</name>
<dbReference type="InterPro" id="IPR013989">
    <property type="entry name" value="Dev_and_cell_death_domain"/>
</dbReference>
<evidence type="ECO:0000256" key="1">
    <source>
        <dbReference type="SAM" id="MobiDB-lite"/>
    </source>
</evidence>
<sequence length="670" mass="74644">MVAGRRTHTFTPNESSAFSPNQALNQNQAVNYRKLGKRHLGGVIFGCKSSTIKECLFKQLFGLPAQHFCYVKNIEPGMPLFLFNYTDRKLHGIFEAASPGQMNLNPYAWTTDGSERTVFPAQVQIRLGLRCHPLSEEQFKPIISDNYYTTNHFWFELDHAQASKLSSLLSSMAIAPSTFAPQNSTKWRALFQAPPSHDRAKEIEEPFKPQAFEAGWRPLDGATLDANNHGLEDSFEKQVVEKPEDLIYMKLKELVCNRERSNPPLADIQDSAAVNELHSGQEGLSDAQTNSERISEESLINSLDYPSVVAQLVQGMEELKVFKREQIHKMCCLEQKLVEAESEIKQLKHRCVVLESRLHPFVAHVEEMAVEPFNDLDLDLDELIFLVGGYDGASWLSALDSYSPSHDVIKSLKPMNCIRSYSSVARLNGELYVFGGGNGSLWYDSVESYDPASDHWTLRPSLNVQKGSLGGATLNNKIFAIGGGNGVESFADVEMLDLDVGRWIGTRSMLQKRFALAVAELNGALYAVGGYDGKDYLESAERFDPREHSWTKIASMNTKRGCHSMAVLNEKLYAIGGYDGSEMVPSVEIFDPRLGSWMIGEPMDQSRGYSCAAVLKDSLYVIGGVKPGGSEKHETIVDMVERYKEGQGWEVTNLRAIGERCFFSAIVLGG</sequence>
<gene>
    <name evidence="3" type="ORF">RHSIM_Rhsim09G0080000</name>
</gene>
<dbReference type="PANTHER" id="PTHR46034:SF7">
    <property type="entry name" value="INFLUENZA VIRUS NS1A-BINDING PROTEIN"/>
    <property type="match status" value="1"/>
</dbReference>
<protein>
    <recommendedName>
        <fullName evidence="2">DCD domain-containing protein</fullName>
    </recommendedName>
</protein>
<proteinExistence type="predicted"/>